<feature type="chain" id="PRO_5038728531" evidence="2">
    <location>
        <begin position="27"/>
        <end position="298"/>
    </location>
</feature>
<dbReference type="Pfam" id="PF01520">
    <property type="entry name" value="Amidase_3"/>
    <property type="match status" value="1"/>
</dbReference>
<keyword evidence="1" id="KW-0378">Hydrolase</keyword>
<keyword evidence="5" id="KW-1185">Reference proteome</keyword>
<evidence type="ECO:0000259" key="3">
    <source>
        <dbReference type="PROSITE" id="PS50835"/>
    </source>
</evidence>
<dbReference type="InterPro" id="IPR050695">
    <property type="entry name" value="N-acetylmuramoyl_amidase_3"/>
</dbReference>
<reference evidence="4 5" key="1">
    <citation type="submission" date="2013-10" db="EMBL/GenBank/DDBJ databases">
        <title>Complete genome sequence of Corynebacterium lactis DSM 45799(T), isolated from raw cow milk.</title>
        <authorList>
            <person name="Ruckert C."/>
            <person name="Albersmeier A."/>
            <person name="Lipski A."/>
            <person name="Kalinowski J."/>
        </authorList>
    </citation>
    <scope>NUCLEOTIDE SEQUENCE [LARGE SCALE GENOMIC DNA]</scope>
    <source>
        <strain evidence="4 5">RW2-5</strain>
    </source>
</reference>
<keyword evidence="2" id="KW-0732">Signal</keyword>
<dbReference type="RefSeq" id="WP_053411346.1">
    <property type="nucleotide sequence ID" value="NZ_CP006841.1"/>
</dbReference>
<dbReference type="SUPFAM" id="SSF53187">
    <property type="entry name" value="Zn-dependent exopeptidases"/>
    <property type="match status" value="1"/>
</dbReference>
<gene>
    <name evidence="4" type="ORF">CLAC_01145</name>
</gene>
<dbReference type="STRING" id="1408189.CLAC_01145"/>
<name>A0A0K2GXP3_9CORY</name>
<dbReference type="GO" id="GO:0030288">
    <property type="term" value="C:outer membrane-bounded periplasmic space"/>
    <property type="evidence" value="ECO:0007669"/>
    <property type="project" value="TreeGrafter"/>
</dbReference>
<feature type="domain" description="Ig-like" evidence="3">
    <location>
        <begin position="96"/>
        <end position="185"/>
    </location>
</feature>
<evidence type="ECO:0000256" key="2">
    <source>
        <dbReference type="SAM" id="SignalP"/>
    </source>
</evidence>
<dbReference type="PANTHER" id="PTHR30404:SF0">
    <property type="entry name" value="N-ACETYLMURAMOYL-L-ALANINE AMIDASE AMIC"/>
    <property type="match status" value="1"/>
</dbReference>
<dbReference type="PROSITE" id="PS51257">
    <property type="entry name" value="PROKAR_LIPOPROTEIN"/>
    <property type="match status" value="1"/>
</dbReference>
<dbReference type="CDD" id="cd02696">
    <property type="entry name" value="MurNAc-LAA"/>
    <property type="match status" value="1"/>
</dbReference>
<dbReference type="GO" id="GO:0009253">
    <property type="term" value="P:peptidoglycan catabolic process"/>
    <property type="evidence" value="ECO:0007669"/>
    <property type="project" value="InterPro"/>
</dbReference>
<feature type="signal peptide" evidence="2">
    <location>
        <begin position="1"/>
        <end position="26"/>
    </location>
</feature>
<dbReference type="AlphaFoldDB" id="A0A0K2GXP3"/>
<accession>A0A0K2GXP3</accession>
<organism evidence="4 5">
    <name type="scientific">Corynebacterium lactis RW2-5</name>
    <dbReference type="NCBI Taxonomy" id="1408189"/>
    <lineage>
        <taxon>Bacteria</taxon>
        <taxon>Bacillati</taxon>
        <taxon>Actinomycetota</taxon>
        <taxon>Actinomycetes</taxon>
        <taxon>Mycobacteriales</taxon>
        <taxon>Corynebacteriaceae</taxon>
        <taxon>Corynebacterium</taxon>
    </lineage>
</organism>
<evidence type="ECO:0000313" key="4">
    <source>
        <dbReference type="EMBL" id="ALA66564.1"/>
    </source>
</evidence>
<dbReference type="GO" id="GO:0008745">
    <property type="term" value="F:N-acetylmuramoyl-L-alanine amidase activity"/>
    <property type="evidence" value="ECO:0007669"/>
    <property type="project" value="InterPro"/>
</dbReference>
<proteinExistence type="predicted"/>
<dbReference type="SMART" id="SM00646">
    <property type="entry name" value="Ami_3"/>
    <property type="match status" value="1"/>
</dbReference>
<dbReference type="InterPro" id="IPR007110">
    <property type="entry name" value="Ig-like_dom"/>
</dbReference>
<dbReference type="Gene3D" id="3.40.630.40">
    <property type="entry name" value="Zn-dependent exopeptidases"/>
    <property type="match status" value="1"/>
</dbReference>
<dbReference type="PATRIC" id="fig|1408189.4.peg.227"/>
<dbReference type="EMBL" id="CP006841">
    <property type="protein sequence ID" value="ALA66564.1"/>
    <property type="molecule type" value="Genomic_DNA"/>
</dbReference>
<sequence>MKRRDNTRVLPASIALMMVLALGVSACSFQTSDRTASSPSHESAAVATSTATVSTRKAASTMANQVAAQPLHEAPLADATDTGAGSLTGRTVYLDPGHAGTPPPQDLLVTDGRGGLKPCNTSGTASNDGFPEHEFNWLMAQEIKSLLEQRGATVLLSRSDDTGRADCIDARAEKENASGADAVVSLHADGAGEGNRGFHVSSIDAPMAANDAGGSAKLAEALRDALVSGGFSTSNYLGVDGLNPRADLTGLNLSTRPKALIEYGNMRDSADIALLASEDGRRRLAEATVAGIEVFLGA</sequence>
<dbReference type="Proteomes" id="UP000058446">
    <property type="component" value="Chromosome"/>
</dbReference>
<dbReference type="PROSITE" id="PS50835">
    <property type="entry name" value="IG_LIKE"/>
    <property type="match status" value="1"/>
</dbReference>
<protein>
    <submittedName>
        <fullName evidence="4">N-acetylmuramoyl-L-alanine amidase</fullName>
    </submittedName>
</protein>
<dbReference type="KEGG" id="clw:CLAC_01145"/>
<evidence type="ECO:0000313" key="5">
    <source>
        <dbReference type="Proteomes" id="UP000058446"/>
    </source>
</evidence>
<dbReference type="PANTHER" id="PTHR30404">
    <property type="entry name" value="N-ACETYLMURAMOYL-L-ALANINE AMIDASE"/>
    <property type="match status" value="1"/>
</dbReference>
<evidence type="ECO:0000256" key="1">
    <source>
        <dbReference type="ARBA" id="ARBA00022801"/>
    </source>
</evidence>
<dbReference type="InterPro" id="IPR002508">
    <property type="entry name" value="MurNAc-LAA_cat"/>
</dbReference>